<evidence type="ECO:0000256" key="4">
    <source>
        <dbReference type="ARBA" id="ARBA00022989"/>
    </source>
</evidence>
<dbReference type="SMART" id="SM00079">
    <property type="entry name" value="PBPe"/>
    <property type="match status" value="1"/>
</dbReference>
<feature type="domain" description="Ionotropic glutamate receptor C-terminal" evidence="12">
    <location>
        <begin position="34"/>
        <end position="359"/>
    </location>
</feature>
<dbReference type="GO" id="GO:0016020">
    <property type="term" value="C:membrane"/>
    <property type="evidence" value="ECO:0007669"/>
    <property type="project" value="UniProtKB-SubCell"/>
</dbReference>
<evidence type="ECO:0000259" key="11">
    <source>
        <dbReference type="SMART" id="SM00062"/>
    </source>
</evidence>
<evidence type="ECO:0000256" key="9">
    <source>
        <dbReference type="ARBA" id="ARBA00023303"/>
    </source>
</evidence>
<dbReference type="SUPFAM" id="SSF81324">
    <property type="entry name" value="Voltage-gated potassium channels"/>
    <property type="match status" value="1"/>
</dbReference>
<sequence>MYYILRQIFLITVLAWTVLTGVPVKAQDTAQSSELTFLTVERPPFSSGLDGNLTGFSIELMRAIAEDMGAEVTFEMVDSFGEMLGQVEAGQVDGAIANISITRARESRMDFSLPIYSGGLQIMVPRGQGKLNIWQAMFSRDLALAMLAAFAMLFAGGMAMWLFERKKQPYFDRPAKEALFPSFWWALNLVVNGGFEERMPRSVFGRIFGTFLVVSSLFVVSVFVAHITAATTVQAISGTIHNVSDLDGKRVGTTRDSTASRFLLNRDVIHVGYLSLEDLLKAFEEGQLDAVVFDGPILKHYVKTEGAKHGEMLDRQFRPEDYGIALPAESALREPINVALLQLMENGEYEEIARRWFGQR</sequence>
<dbReference type="GO" id="GO:0015276">
    <property type="term" value="F:ligand-gated monoatomic ion channel activity"/>
    <property type="evidence" value="ECO:0007669"/>
    <property type="project" value="InterPro"/>
</dbReference>
<evidence type="ECO:0000256" key="10">
    <source>
        <dbReference type="SAM" id="Phobius"/>
    </source>
</evidence>
<feature type="transmembrane region" description="Helical" evidence="10">
    <location>
        <begin position="207"/>
        <end position="227"/>
    </location>
</feature>
<comment type="subcellular location">
    <subcellularLocation>
        <location evidence="1">Membrane</location>
        <topology evidence="1">Multi-pass membrane protein</topology>
    </subcellularLocation>
</comment>
<dbReference type="Pfam" id="PF00497">
    <property type="entry name" value="SBP_bac_3"/>
    <property type="match status" value="1"/>
</dbReference>
<evidence type="ECO:0000256" key="6">
    <source>
        <dbReference type="ARBA" id="ARBA00023136"/>
    </source>
</evidence>
<evidence type="ECO:0000256" key="8">
    <source>
        <dbReference type="ARBA" id="ARBA00023180"/>
    </source>
</evidence>
<keyword evidence="4 10" id="KW-1133">Transmembrane helix</keyword>
<feature type="domain" description="Solute-binding protein family 3/N-terminal" evidence="11">
    <location>
        <begin position="34"/>
        <end position="360"/>
    </location>
</feature>
<dbReference type="SMART" id="SM00062">
    <property type="entry name" value="PBPb"/>
    <property type="match status" value="1"/>
</dbReference>
<dbReference type="InterPro" id="IPR001320">
    <property type="entry name" value="Iontro_rcpt_C"/>
</dbReference>
<accession>A0A238JI27</accession>
<evidence type="ECO:0000256" key="7">
    <source>
        <dbReference type="ARBA" id="ARBA00023170"/>
    </source>
</evidence>
<keyword evidence="2" id="KW-0813">Transport</keyword>
<keyword evidence="14" id="KW-1185">Reference proteome</keyword>
<keyword evidence="6 10" id="KW-0472">Membrane</keyword>
<dbReference type="Pfam" id="PF00060">
    <property type="entry name" value="Lig_chan"/>
    <property type="match status" value="1"/>
</dbReference>
<evidence type="ECO:0000256" key="2">
    <source>
        <dbReference type="ARBA" id="ARBA00022448"/>
    </source>
</evidence>
<dbReference type="Gene3D" id="1.10.287.70">
    <property type="match status" value="1"/>
</dbReference>
<evidence type="ECO:0000256" key="3">
    <source>
        <dbReference type="ARBA" id="ARBA00022692"/>
    </source>
</evidence>
<evidence type="ECO:0000256" key="5">
    <source>
        <dbReference type="ARBA" id="ARBA00023065"/>
    </source>
</evidence>
<evidence type="ECO:0000256" key="1">
    <source>
        <dbReference type="ARBA" id="ARBA00004141"/>
    </source>
</evidence>
<keyword evidence="3 10" id="KW-0812">Transmembrane</keyword>
<evidence type="ECO:0000259" key="12">
    <source>
        <dbReference type="SMART" id="SM00079"/>
    </source>
</evidence>
<protein>
    <submittedName>
        <fullName evidence="13">Glutamine-binding periplasmic protein</fullName>
    </submittedName>
</protein>
<keyword evidence="8" id="KW-0325">Glycoprotein</keyword>
<gene>
    <name evidence="13" type="primary">glnH_2</name>
    <name evidence="13" type="ORF">TRP8649_03739</name>
</gene>
<keyword evidence="5" id="KW-0406">Ion transport</keyword>
<feature type="transmembrane region" description="Helical" evidence="10">
    <location>
        <begin position="142"/>
        <end position="163"/>
    </location>
</feature>
<keyword evidence="7" id="KW-0675">Receptor</keyword>
<evidence type="ECO:0000313" key="13">
    <source>
        <dbReference type="EMBL" id="SMX29602.1"/>
    </source>
</evidence>
<evidence type="ECO:0000313" key="14">
    <source>
        <dbReference type="Proteomes" id="UP000225972"/>
    </source>
</evidence>
<dbReference type="EMBL" id="FXXP01000003">
    <property type="protein sequence ID" value="SMX29602.1"/>
    <property type="molecule type" value="Genomic_DNA"/>
</dbReference>
<dbReference type="InterPro" id="IPR015683">
    <property type="entry name" value="Ionotropic_Glu_rcpt"/>
</dbReference>
<dbReference type="InterPro" id="IPR001638">
    <property type="entry name" value="Solute-binding_3/MltF_N"/>
</dbReference>
<organism evidence="13 14">
    <name type="scientific">Pelagimonas phthalicica</name>
    <dbReference type="NCBI Taxonomy" id="1037362"/>
    <lineage>
        <taxon>Bacteria</taxon>
        <taxon>Pseudomonadati</taxon>
        <taxon>Pseudomonadota</taxon>
        <taxon>Alphaproteobacteria</taxon>
        <taxon>Rhodobacterales</taxon>
        <taxon>Roseobacteraceae</taxon>
        <taxon>Pelagimonas</taxon>
    </lineage>
</organism>
<dbReference type="RefSeq" id="WP_235872015.1">
    <property type="nucleotide sequence ID" value="NZ_FXXP01000003.1"/>
</dbReference>
<dbReference type="SUPFAM" id="SSF53850">
    <property type="entry name" value="Periplasmic binding protein-like II"/>
    <property type="match status" value="1"/>
</dbReference>
<dbReference type="AlphaFoldDB" id="A0A238JI27"/>
<keyword evidence="9" id="KW-0407">Ion channel</keyword>
<name>A0A238JI27_9RHOB</name>
<dbReference type="Proteomes" id="UP000225972">
    <property type="component" value="Unassembled WGS sequence"/>
</dbReference>
<reference evidence="14" key="1">
    <citation type="submission" date="2017-05" db="EMBL/GenBank/DDBJ databases">
        <authorList>
            <person name="Rodrigo-Torres L."/>
            <person name="Arahal R. D."/>
            <person name="Lucena T."/>
        </authorList>
    </citation>
    <scope>NUCLEOTIDE SEQUENCE [LARGE SCALE GENOMIC DNA]</scope>
    <source>
        <strain evidence="14">CECT 8649</strain>
    </source>
</reference>
<proteinExistence type="predicted"/>
<dbReference type="Gene3D" id="3.40.190.10">
    <property type="entry name" value="Periplasmic binding protein-like II"/>
    <property type="match status" value="3"/>
</dbReference>
<dbReference type="PANTHER" id="PTHR18966">
    <property type="entry name" value="IONOTROPIC GLUTAMATE RECEPTOR"/>
    <property type="match status" value="1"/>
</dbReference>